<gene>
    <name evidence="1" type="primary">casB</name>
    <name evidence="1" type="ORF">QS713_02465</name>
</gene>
<dbReference type="CDD" id="cd09731">
    <property type="entry name" value="Cse2_I-E"/>
    <property type="match status" value="1"/>
</dbReference>
<dbReference type="EMBL" id="JASXSX010000001">
    <property type="protein sequence ID" value="MDT3766928.1"/>
    <property type="molecule type" value="Genomic_DNA"/>
</dbReference>
<dbReference type="Gene3D" id="1.10.520.40">
    <property type="entry name" value="CRISPR-associated protein Cse2"/>
    <property type="match status" value="1"/>
</dbReference>
<proteinExistence type="predicted"/>
<evidence type="ECO:0000313" key="2">
    <source>
        <dbReference type="Proteomes" id="UP001247542"/>
    </source>
</evidence>
<organism evidence="1 2">
    <name type="scientific">Gleimia hominis</name>
    <dbReference type="NCBI Taxonomy" id="595468"/>
    <lineage>
        <taxon>Bacteria</taxon>
        <taxon>Bacillati</taxon>
        <taxon>Actinomycetota</taxon>
        <taxon>Actinomycetes</taxon>
        <taxon>Actinomycetales</taxon>
        <taxon>Actinomycetaceae</taxon>
        <taxon>Gleimia</taxon>
    </lineage>
</organism>
<accession>A0ABU3I987</accession>
<dbReference type="Pfam" id="PF09485">
    <property type="entry name" value="CRISPR_Cse2"/>
    <property type="match status" value="1"/>
</dbReference>
<comment type="caution">
    <text evidence="1">The sequence shown here is derived from an EMBL/GenBank/DDBJ whole genome shotgun (WGS) entry which is preliminary data.</text>
</comment>
<dbReference type="RefSeq" id="WP_313272168.1">
    <property type="nucleotide sequence ID" value="NZ_JASXSX010000001.1"/>
</dbReference>
<name>A0ABU3I987_9ACTO</name>
<dbReference type="InterPro" id="IPR013382">
    <property type="entry name" value="CRISPR-assoc_prot_Cse2"/>
</dbReference>
<evidence type="ECO:0000313" key="1">
    <source>
        <dbReference type="EMBL" id="MDT3766928.1"/>
    </source>
</evidence>
<reference evidence="1 2" key="1">
    <citation type="submission" date="2023-06" db="EMBL/GenBank/DDBJ databases">
        <title>Draft genome sequence of Gleimia hominis type strain CCUG 57540T.</title>
        <authorList>
            <person name="Salva-Serra F."/>
            <person name="Cardew S."/>
            <person name="Jensie Markopoulos S."/>
            <person name="Ohlen M."/>
            <person name="Inganas E."/>
            <person name="Svensson-Stadler L."/>
            <person name="Moore E.R.B."/>
        </authorList>
    </citation>
    <scope>NUCLEOTIDE SEQUENCE [LARGE SCALE GENOMIC DNA]</scope>
    <source>
        <strain evidence="1 2">CCUG 57540</strain>
    </source>
</reference>
<protein>
    <submittedName>
        <fullName evidence="1">Type I-E CRISPR-associated protein Cse2/CasB</fullName>
    </submittedName>
</protein>
<keyword evidence="2" id="KW-1185">Reference proteome</keyword>
<dbReference type="InterPro" id="IPR038287">
    <property type="entry name" value="Cse2_sf"/>
</dbReference>
<sequence>MMDVAETQQNPRADKGLYATVVSAVERLYAGISAGDTHAESASKAALATLRRGAGKDPEDDLVAWMQVMELVVPEIEPKYLGKRERPSQSENAIYTALVFYALHQQGREKNMHTRNQTFAQAAGVLAHRRDSVSTKGRFDSLLTAKTRKARDYYIRNLISLLRAEEIPFNYGALASDLSALDSAQHRKGVLLRWGRDFSFGYSVSKYGKDSKETTNPEETK</sequence>
<dbReference type="Proteomes" id="UP001247542">
    <property type="component" value="Unassembled WGS sequence"/>
</dbReference>
<dbReference type="NCBIfam" id="TIGR02548">
    <property type="entry name" value="casB_cse2"/>
    <property type="match status" value="1"/>
</dbReference>